<proteinExistence type="predicted"/>
<accession>A0AAD8Y5M0</accession>
<feature type="domain" description="WW" evidence="2">
    <location>
        <begin position="125"/>
        <end position="159"/>
    </location>
</feature>
<comment type="caution">
    <text evidence="3">The sequence shown here is derived from an EMBL/GenBank/DDBJ whole genome shotgun (WGS) entry which is preliminary data.</text>
</comment>
<keyword evidence="4" id="KW-1185">Reference proteome</keyword>
<dbReference type="Gene3D" id="1.10.472.10">
    <property type="entry name" value="Cyclin-like"/>
    <property type="match status" value="1"/>
</dbReference>
<feature type="compositionally biased region" description="Low complexity" evidence="1">
    <location>
        <begin position="277"/>
        <end position="290"/>
    </location>
</feature>
<dbReference type="SUPFAM" id="SSF47954">
    <property type="entry name" value="Cyclin-like"/>
    <property type="match status" value="1"/>
</dbReference>
<feature type="compositionally biased region" description="Low complexity" evidence="1">
    <location>
        <begin position="83"/>
        <end position="94"/>
    </location>
</feature>
<feature type="region of interest" description="Disordered" evidence="1">
    <location>
        <begin position="1"/>
        <end position="132"/>
    </location>
</feature>
<dbReference type="PANTHER" id="PTHR14248">
    <property type="entry name" value="CYCLIN Y, ISOFORM A"/>
    <property type="match status" value="1"/>
</dbReference>
<dbReference type="PROSITE" id="PS50020">
    <property type="entry name" value="WW_DOMAIN_2"/>
    <property type="match status" value="1"/>
</dbReference>
<dbReference type="AlphaFoldDB" id="A0AAD8Y5M0"/>
<dbReference type="Proteomes" id="UP001224775">
    <property type="component" value="Unassembled WGS sequence"/>
</dbReference>
<feature type="compositionally biased region" description="Low complexity" evidence="1">
    <location>
        <begin position="101"/>
        <end position="129"/>
    </location>
</feature>
<name>A0AAD8Y5M0_9STRA</name>
<dbReference type="Pfam" id="PF00397">
    <property type="entry name" value="WW"/>
    <property type="match status" value="1"/>
</dbReference>
<organism evidence="3 4">
    <name type="scientific">Skeletonema marinoi</name>
    <dbReference type="NCBI Taxonomy" id="267567"/>
    <lineage>
        <taxon>Eukaryota</taxon>
        <taxon>Sar</taxon>
        <taxon>Stramenopiles</taxon>
        <taxon>Ochrophyta</taxon>
        <taxon>Bacillariophyta</taxon>
        <taxon>Coscinodiscophyceae</taxon>
        <taxon>Thalassiosirophycidae</taxon>
        <taxon>Thalassiosirales</taxon>
        <taxon>Skeletonemataceae</taxon>
        <taxon>Skeletonema</taxon>
        <taxon>Skeletonema marinoi-dohrnii complex</taxon>
    </lineage>
</organism>
<dbReference type="InterPro" id="IPR001202">
    <property type="entry name" value="WW_dom"/>
</dbReference>
<gene>
    <name evidence="3" type="ORF">QTG54_010005</name>
</gene>
<dbReference type="GO" id="GO:0019901">
    <property type="term" value="F:protein kinase binding"/>
    <property type="evidence" value="ECO:0007669"/>
    <property type="project" value="InterPro"/>
</dbReference>
<dbReference type="InterPro" id="IPR013922">
    <property type="entry name" value="Cyclin_PHO80-like"/>
</dbReference>
<feature type="region of interest" description="Disordered" evidence="1">
    <location>
        <begin position="277"/>
        <end position="301"/>
    </location>
</feature>
<dbReference type="CDD" id="cd20540">
    <property type="entry name" value="CYCLIN_CCNY_like"/>
    <property type="match status" value="1"/>
</dbReference>
<feature type="region of interest" description="Disordered" evidence="1">
    <location>
        <begin position="447"/>
        <end position="470"/>
    </location>
</feature>
<evidence type="ECO:0000259" key="2">
    <source>
        <dbReference type="PROSITE" id="PS50020"/>
    </source>
</evidence>
<feature type="compositionally biased region" description="Low complexity" evidence="1">
    <location>
        <begin position="20"/>
        <end position="40"/>
    </location>
</feature>
<evidence type="ECO:0000256" key="1">
    <source>
        <dbReference type="SAM" id="MobiDB-lite"/>
    </source>
</evidence>
<dbReference type="SMART" id="SM00456">
    <property type="entry name" value="WW"/>
    <property type="match status" value="1"/>
</dbReference>
<dbReference type="CDD" id="cd00201">
    <property type="entry name" value="WW"/>
    <property type="match status" value="1"/>
</dbReference>
<dbReference type="PROSITE" id="PS01159">
    <property type="entry name" value="WW_DOMAIN_1"/>
    <property type="match status" value="1"/>
</dbReference>
<feature type="compositionally biased region" description="Polar residues" evidence="1">
    <location>
        <begin position="1"/>
        <end position="12"/>
    </location>
</feature>
<dbReference type="InterPro" id="IPR036020">
    <property type="entry name" value="WW_dom_sf"/>
</dbReference>
<sequence length="757" mass="83269">MQQTQIKRQYSEISIGASGNNSCSDDSNTNNDSSSKKSNNPLEGILNMFSFTRRPGRPQRQQQQQRHDDRTGSPQEYVPPTNTTAKSSTSSSAAVHADIIKPSSSKQPKPSSMTTSTKKSSTSPATSPTAWRTALCPKTQKTYYWNMHTRESRWKKPLELASDEERREIETKERVQKEFFEEMEQNILRRMSTKSSTVVMGSGSSGSMFESCGSSSDGMMFGKSTMKDMASISPGTADTAEISESWTQPSCEEGSLISASGSNDWIQGWISADSQSVLSSSSSLEDSPGGRSDGAMNGMDDTVRMNSFSPTFSIGSSESRGSSLLYEQEERNDKVLPLVKKSKLERIKSNSSKPVIDKPELVRTISKMEYDLARQLNPLMANDDVVFTPAMGSGGGQKSFHPECSTPTTQAMDILSGLHLSPESEGVNVSLSDSLFEYSPLTPSEESILSTTSSFGSPSQSTNPRRELSRPSLVTKRNTCGTIHVNTTLAAPDQDAMIKCVCGVFRAHLLQSSAAANATTAATAAADMNTSPYLSAPPQDPKYAVFKDCRPHGDYRSLDVQSIPTLEAVTDFYRSIFVRSQMEIECIIISLIYVERLIKKSKGELRPQSDNWRSILFSCMVLASKVWDDLSMWNCDFSKIGPCGMTFSLQRTNELEIALLSALQYRVKVGASEYAKYYFLLRGMLCRSGLANDDLTRLNPLDVKGATNINSTSGSSGRKLIKRRSKSFSEYSSREESERVGTERRGVSISLEELVPM</sequence>
<dbReference type="InterPro" id="IPR036915">
    <property type="entry name" value="Cyclin-like_sf"/>
</dbReference>
<dbReference type="EMBL" id="JATAAI010000018">
    <property type="protein sequence ID" value="KAK1739462.1"/>
    <property type="molecule type" value="Genomic_DNA"/>
</dbReference>
<reference evidence="3" key="1">
    <citation type="submission" date="2023-06" db="EMBL/GenBank/DDBJ databases">
        <title>Survivors Of The Sea: Transcriptome response of Skeletonema marinoi to long-term dormancy.</title>
        <authorList>
            <person name="Pinder M.I.M."/>
            <person name="Kourtchenko O."/>
            <person name="Robertson E.K."/>
            <person name="Larsson T."/>
            <person name="Maumus F."/>
            <person name="Osuna-Cruz C.M."/>
            <person name="Vancaester E."/>
            <person name="Stenow R."/>
            <person name="Vandepoele K."/>
            <person name="Ploug H."/>
            <person name="Bruchert V."/>
            <person name="Godhe A."/>
            <person name="Topel M."/>
        </authorList>
    </citation>
    <scope>NUCLEOTIDE SEQUENCE</scope>
    <source>
        <strain evidence="3">R05AC</strain>
    </source>
</reference>
<evidence type="ECO:0000313" key="3">
    <source>
        <dbReference type="EMBL" id="KAK1739462.1"/>
    </source>
</evidence>
<dbReference type="Pfam" id="PF08613">
    <property type="entry name" value="Cyclin"/>
    <property type="match status" value="1"/>
</dbReference>
<dbReference type="Gene3D" id="2.20.70.10">
    <property type="match status" value="1"/>
</dbReference>
<evidence type="ECO:0000313" key="4">
    <source>
        <dbReference type="Proteomes" id="UP001224775"/>
    </source>
</evidence>
<protein>
    <submittedName>
        <fullName evidence="3">Cyclin-Y family protein</fullName>
    </submittedName>
</protein>
<dbReference type="SUPFAM" id="SSF51045">
    <property type="entry name" value="WW domain"/>
    <property type="match status" value="1"/>
</dbReference>
<feature type="compositionally biased region" description="Low complexity" evidence="1">
    <location>
        <begin position="447"/>
        <end position="462"/>
    </location>
</feature>